<dbReference type="InterPro" id="IPR022998">
    <property type="entry name" value="ThiamineP_synth_TenI"/>
</dbReference>
<dbReference type="GO" id="GO:0005737">
    <property type="term" value="C:cytoplasm"/>
    <property type="evidence" value="ECO:0007669"/>
    <property type="project" value="TreeGrafter"/>
</dbReference>
<evidence type="ECO:0000313" key="11">
    <source>
        <dbReference type="EMBL" id="PRQ03567.1"/>
    </source>
</evidence>
<feature type="domain" description="Thiamine phosphate synthase/TenI" evidence="10">
    <location>
        <begin position="9"/>
        <end position="200"/>
    </location>
</feature>
<accession>A0A2S9YEM5</accession>
<dbReference type="Proteomes" id="UP000237968">
    <property type="component" value="Unassembled WGS sequence"/>
</dbReference>
<keyword evidence="5 9" id="KW-0784">Thiamine biosynthesis</keyword>
<comment type="cofactor">
    <cofactor evidence="9">
        <name>Mg(2+)</name>
        <dbReference type="ChEBI" id="CHEBI:18420"/>
    </cofactor>
    <text evidence="9">Binds 1 Mg(2+) ion per subunit.</text>
</comment>
<organism evidence="11 12">
    <name type="scientific">Enhygromyxa salina</name>
    <dbReference type="NCBI Taxonomy" id="215803"/>
    <lineage>
        <taxon>Bacteria</taxon>
        <taxon>Pseudomonadati</taxon>
        <taxon>Myxococcota</taxon>
        <taxon>Polyangia</taxon>
        <taxon>Nannocystales</taxon>
        <taxon>Nannocystaceae</taxon>
        <taxon>Enhygromyxa</taxon>
    </lineage>
</organism>
<dbReference type="GO" id="GO:0004789">
    <property type="term" value="F:thiamine-phosphate diphosphorylase activity"/>
    <property type="evidence" value="ECO:0007669"/>
    <property type="project" value="UniProtKB-UniRule"/>
</dbReference>
<feature type="binding site" evidence="9">
    <location>
        <position position="69"/>
    </location>
    <ligand>
        <name>4-amino-2-methyl-5-(diphosphooxymethyl)pyrimidine</name>
        <dbReference type="ChEBI" id="CHEBI:57841"/>
    </ligand>
</feature>
<feature type="binding site" evidence="9">
    <location>
        <position position="91"/>
    </location>
    <ligand>
        <name>Mg(2+)</name>
        <dbReference type="ChEBI" id="CHEBI:18420"/>
    </ligand>
</feature>
<dbReference type="OrthoDB" id="9810880at2"/>
<dbReference type="HAMAP" id="MF_00097">
    <property type="entry name" value="TMP_synthase"/>
    <property type="match status" value="1"/>
</dbReference>
<comment type="catalytic activity">
    <reaction evidence="7 9">
        <text>2-(2-carboxy-4-methylthiazol-5-yl)ethyl phosphate + 4-amino-2-methyl-5-(diphosphooxymethyl)pyrimidine + 2 H(+) = thiamine phosphate + CO2 + diphosphate</text>
        <dbReference type="Rhea" id="RHEA:47848"/>
        <dbReference type="ChEBI" id="CHEBI:15378"/>
        <dbReference type="ChEBI" id="CHEBI:16526"/>
        <dbReference type="ChEBI" id="CHEBI:33019"/>
        <dbReference type="ChEBI" id="CHEBI:37575"/>
        <dbReference type="ChEBI" id="CHEBI:57841"/>
        <dbReference type="ChEBI" id="CHEBI:62890"/>
        <dbReference type="EC" id="2.5.1.3"/>
    </reaction>
</comment>
<reference evidence="11 12" key="1">
    <citation type="submission" date="2018-03" db="EMBL/GenBank/DDBJ databases">
        <title>Draft Genome Sequences of the Obligatory Marine Myxobacteria Enhygromyxa salina SWB005.</title>
        <authorList>
            <person name="Poehlein A."/>
            <person name="Moghaddam J.A."/>
            <person name="Harms H."/>
            <person name="Alanjari M."/>
            <person name="Koenig G.M."/>
            <person name="Daniel R."/>
            <person name="Schaeberle T.F."/>
        </authorList>
    </citation>
    <scope>NUCLEOTIDE SEQUENCE [LARGE SCALE GENOMIC DNA]</scope>
    <source>
        <strain evidence="11 12">SWB005</strain>
    </source>
</reference>
<evidence type="ECO:0000256" key="2">
    <source>
        <dbReference type="ARBA" id="ARBA00022679"/>
    </source>
</evidence>
<evidence type="ECO:0000256" key="6">
    <source>
        <dbReference type="ARBA" id="ARBA00047334"/>
    </source>
</evidence>
<comment type="function">
    <text evidence="9">Condenses 4-methyl-5-(beta-hydroxyethyl)thiazole monophosphate (THZ-P) and 2-methyl-4-amino-5-hydroxymethyl pyrimidine pyrophosphate (HMP-PP) to form thiamine monophosphate (TMP).</text>
</comment>
<evidence type="ECO:0000256" key="7">
    <source>
        <dbReference type="ARBA" id="ARBA00047851"/>
    </source>
</evidence>
<dbReference type="InterPro" id="IPR034291">
    <property type="entry name" value="TMP_synthase"/>
</dbReference>
<evidence type="ECO:0000259" key="10">
    <source>
        <dbReference type="Pfam" id="PF02581"/>
    </source>
</evidence>
<proteinExistence type="inferred from homology"/>
<dbReference type="AlphaFoldDB" id="A0A2S9YEM5"/>
<feature type="binding site" evidence="9">
    <location>
        <position position="177"/>
    </location>
    <ligand>
        <name>2-[(2R,5Z)-2-carboxy-4-methylthiazol-5(2H)-ylidene]ethyl phosphate</name>
        <dbReference type="ChEBI" id="CHEBI:62899"/>
    </ligand>
</feature>
<dbReference type="PANTHER" id="PTHR20857:SF15">
    <property type="entry name" value="THIAMINE-PHOSPHATE SYNTHASE"/>
    <property type="match status" value="1"/>
</dbReference>
<evidence type="ECO:0000256" key="9">
    <source>
        <dbReference type="HAMAP-Rule" id="MF_00097"/>
    </source>
</evidence>
<evidence type="ECO:0000256" key="1">
    <source>
        <dbReference type="ARBA" id="ARBA00005165"/>
    </source>
</evidence>
<keyword evidence="12" id="KW-1185">Reference proteome</keyword>
<feature type="binding site" evidence="9">
    <location>
        <begin position="146"/>
        <end position="148"/>
    </location>
    <ligand>
        <name>2-[(2R,5Z)-2-carboxy-4-methylthiazol-5(2H)-ylidene]ethyl phosphate</name>
        <dbReference type="ChEBI" id="CHEBI:62899"/>
    </ligand>
</feature>
<dbReference type="CDD" id="cd00564">
    <property type="entry name" value="TMP_TenI"/>
    <property type="match status" value="1"/>
</dbReference>
<comment type="catalytic activity">
    <reaction evidence="8 9">
        <text>2-[(2R,5Z)-2-carboxy-4-methylthiazol-5(2H)-ylidene]ethyl phosphate + 4-amino-2-methyl-5-(diphosphooxymethyl)pyrimidine + 2 H(+) = thiamine phosphate + CO2 + diphosphate</text>
        <dbReference type="Rhea" id="RHEA:47844"/>
        <dbReference type="ChEBI" id="CHEBI:15378"/>
        <dbReference type="ChEBI" id="CHEBI:16526"/>
        <dbReference type="ChEBI" id="CHEBI:33019"/>
        <dbReference type="ChEBI" id="CHEBI:37575"/>
        <dbReference type="ChEBI" id="CHEBI:57841"/>
        <dbReference type="ChEBI" id="CHEBI:62899"/>
        <dbReference type="EC" id="2.5.1.3"/>
    </reaction>
</comment>
<dbReference type="GO" id="GO:0009228">
    <property type="term" value="P:thiamine biosynthetic process"/>
    <property type="evidence" value="ECO:0007669"/>
    <property type="project" value="UniProtKB-KW"/>
</dbReference>
<feature type="binding site" evidence="9">
    <location>
        <position position="70"/>
    </location>
    <ligand>
        <name>Mg(2+)</name>
        <dbReference type="ChEBI" id="CHEBI:18420"/>
    </ligand>
</feature>
<evidence type="ECO:0000256" key="5">
    <source>
        <dbReference type="ARBA" id="ARBA00022977"/>
    </source>
</evidence>
<sequence>MGSIQIRGLYAIVDLPHRDGLDPIVVVDAMIEGGASVVQLRSKHAPLDPVVVRALGLRCHAGGVPLIINDELELAEAGELGVAGVHLGQTDLARLGGTPDERRRRRASLREAGLVLGISTHSCAQLRTTCDELDPDYVGFGPVFATGTKANPEPVVGLAGLEAACAASAVPVVAIGGIGLDDALDLARRGAAAIAVIGALTGPSPERIRERALALSRAFAGE</sequence>
<name>A0A2S9YEM5_9BACT</name>
<evidence type="ECO:0000256" key="4">
    <source>
        <dbReference type="ARBA" id="ARBA00022842"/>
    </source>
</evidence>
<comment type="catalytic activity">
    <reaction evidence="6 9">
        <text>4-methyl-5-(2-phosphooxyethyl)-thiazole + 4-amino-2-methyl-5-(diphosphooxymethyl)pyrimidine + H(+) = thiamine phosphate + diphosphate</text>
        <dbReference type="Rhea" id="RHEA:22328"/>
        <dbReference type="ChEBI" id="CHEBI:15378"/>
        <dbReference type="ChEBI" id="CHEBI:33019"/>
        <dbReference type="ChEBI" id="CHEBI:37575"/>
        <dbReference type="ChEBI" id="CHEBI:57841"/>
        <dbReference type="ChEBI" id="CHEBI:58296"/>
        <dbReference type="EC" id="2.5.1.3"/>
    </reaction>
</comment>
<evidence type="ECO:0000313" key="12">
    <source>
        <dbReference type="Proteomes" id="UP000237968"/>
    </source>
</evidence>
<dbReference type="InterPro" id="IPR036206">
    <property type="entry name" value="ThiamineP_synth_sf"/>
</dbReference>
<dbReference type="EMBL" id="PVNK01000077">
    <property type="protein sequence ID" value="PRQ03567.1"/>
    <property type="molecule type" value="Genomic_DNA"/>
</dbReference>
<comment type="pathway">
    <text evidence="1 9">Cofactor biosynthesis; thiamine diphosphate biosynthesis; thiamine phosphate from 4-amino-2-methyl-5-diphosphomethylpyrimidine and 4-methyl-5-(2-phosphoethyl)-thiazole: step 1/1.</text>
</comment>
<dbReference type="PANTHER" id="PTHR20857">
    <property type="entry name" value="THIAMINE-PHOSPHATE PYROPHOSPHORYLASE"/>
    <property type="match status" value="1"/>
</dbReference>
<feature type="binding site" evidence="9">
    <location>
        <position position="149"/>
    </location>
    <ligand>
        <name>4-amino-2-methyl-5-(diphosphooxymethyl)pyrimidine</name>
        <dbReference type="ChEBI" id="CHEBI:57841"/>
    </ligand>
</feature>
<dbReference type="UniPathway" id="UPA00060">
    <property type="reaction ID" value="UER00141"/>
</dbReference>
<comment type="similarity">
    <text evidence="9">Belongs to the thiamine-phosphate synthase family.</text>
</comment>
<comment type="caution">
    <text evidence="9">Lacks conserved residue(s) required for the propagation of feature annotation.</text>
</comment>
<dbReference type="RefSeq" id="WP_106390914.1">
    <property type="nucleotide sequence ID" value="NZ_PVNK01000077.1"/>
</dbReference>
<dbReference type="SUPFAM" id="SSF51391">
    <property type="entry name" value="Thiamin phosphate synthase"/>
    <property type="match status" value="1"/>
</dbReference>
<dbReference type="GO" id="GO:0000287">
    <property type="term" value="F:magnesium ion binding"/>
    <property type="evidence" value="ECO:0007669"/>
    <property type="project" value="UniProtKB-UniRule"/>
</dbReference>
<comment type="caution">
    <text evidence="11">The sequence shown here is derived from an EMBL/GenBank/DDBJ whole genome shotgun (WGS) entry which is preliminary data.</text>
</comment>
<feature type="binding site" evidence="9">
    <location>
        <position position="119"/>
    </location>
    <ligand>
        <name>4-amino-2-methyl-5-(diphosphooxymethyl)pyrimidine</name>
        <dbReference type="ChEBI" id="CHEBI:57841"/>
    </ligand>
</feature>
<keyword evidence="2 9" id="KW-0808">Transferase</keyword>
<gene>
    <name evidence="9 11" type="primary">thiE</name>
    <name evidence="11" type="ORF">ENSA5_14410</name>
</gene>
<feature type="binding site" evidence="9">
    <location>
        <begin position="39"/>
        <end position="43"/>
    </location>
    <ligand>
        <name>4-amino-2-methyl-5-(diphosphooxymethyl)pyrimidine</name>
        <dbReference type="ChEBI" id="CHEBI:57841"/>
    </ligand>
</feature>
<dbReference type="InterPro" id="IPR013785">
    <property type="entry name" value="Aldolase_TIM"/>
</dbReference>
<dbReference type="Gene3D" id="3.20.20.70">
    <property type="entry name" value="Aldolase class I"/>
    <property type="match status" value="1"/>
</dbReference>
<dbReference type="Pfam" id="PF02581">
    <property type="entry name" value="TMP-TENI"/>
    <property type="match status" value="1"/>
</dbReference>
<protein>
    <recommendedName>
        <fullName evidence="9">Thiamine-phosphate synthase</fullName>
        <shortName evidence="9">TP synthase</shortName>
        <shortName evidence="9">TPS</shortName>
        <ecNumber evidence="9">2.5.1.3</ecNumber>
    </recommendedName>
    <alternativeName>
        <fullName evidence="9">Thiamine-phosphate pyrophosphorylase</fullName>
        <shortName evidence="9">TMP pyrophosphorylase</shortName>
        <shortName evidence="9">TMP-PPase</shortName>
    </alternativeName>
</protein>
<keyword evidence="4 9" id="KW-0460">Magnesium</keyword>
<keyword evidence="3 9" id="KW-0479">Metal-binding</keyword>
<evidence type="ECO:0000256" key="8">
    <source>
        <dbReference type="ARBA" id="ARBA00047883"/>
    </source>
</evidence>
<dbReference type="EC" id="2.5.1.3" evidence="9"/>
<evidence type="ECO:0000256" key="3">
    <source>
        <dbReference type="ARBA" id="ARBA00022723"/>
    </source>
</evidence>
<dbReference type="GO" id="GO:0009229">
    <property type="term" value="P:thiamine diphosphate biosynthetic process"/>
    <property type="evidence" value="ECO:0007669"/>
    <property type="project" value="UniProtKB-UniRule"/>
</dbReference>